<dbReference type="GeneID" id="100755436"/>
<reference evidence="2" key="1">
    <citation type="journal article" date="2018" name="Biotechnol. Bioeng.">
        <title>A reference genome of the Chinese hamster based on a hybrid assembly strategy.</title>
        <authorList>
            <person name="Rupp O."/>
            <person name="MacDonald M.L."/>
            <person name="Li S."/>
            <person name="Dhiman H."/>
            <person name="Polson S."/>
            <person name="Griep S."/>
            <person name="Heffner K."/>
            <person name="Hernandez I."/>
            <person name="Brinkrolf K."/>
            <person name="Jadhav V."/>
            <person name="Samoudi M."/>
            <person name="Hao H."/>
            <person name="Kingham B."/>
            <person name="Goesmann A."/>
            <person name="Betenbaugh M.J."/>
            <person name="Lewis N.E."/>
            <person name="Borth N."/>
            <person name="Lee K.H."/>
        </authorList>
    </citation>
    <scope>NUCLEOTIDE SEQUENCE [LARGE SCALE GENOMIC DNA]</scope>
    <source>
        <strain evidence="2">17A/GY</strain>
    </source>
</reference>
<feature type="domain" description="Oxidoreductase-like" evidence="1">
    <location>
        <begin position="181"/>
        <end position="213"/>
    </location>
</feature>
<organism evidence="2 3">
    <name type="scientific">Cricetulus griseus</name>
    <name type="common">Chinese hamster</name>
    <name type="synonym">Cricetulus barabensis griseus</name>
    <dbReference type="NCBI Taxonomy" id="10029"/>
    <lineage>
        <taxon>Eukaryota</taxon>
        <taxon>Metazoa</taxon>
        <taxon>Chordata</taxon>
        <taxon>Craniata</taxon>
        <taxon>Vertebrata</taxon>
        <taxon>Euteleostomi</taxon>
        <taxon>Mammalia</taxon>
        <taxon>Eutheria</taxon>
        <taxon>Euarchontoglires</taxon>
        <taxon>Glires</taxon>
        <taxon>Rodentia</taxon>
        <taxon>Myomorpha</taxon>
        <taxon>Muroidea</taxon>
        <taxon>Cricetidae</taxon>
        <taxon>Cricetinae</taxon>
        <taxon>Cricetulus</taxon>
    </lineage>
</organism>
<evidence type="ECO:0000259" key="1">
    <source>
        <dbReference type="Pfam" id="PF09791"/>
    </source>
</evidence>
<evidence type="ECO:0000313" key="2">
    <source>
        <dbReference type="Proteomes" id="UP001108280"/>
    </source>
</evidence>
<dbReference type="GO" id="GO:0005739">
    <property type="term" value="C:mitochondrion"/>
    <property type="evidence" value="ECO:0007669"/>
    <property type="project" value="TreeGrafter"/>
</dbReference>
<dbReference type="Proteomes" id="UP001108280">
    <property type="component" value="Chromosome 7"/>
</dbReference>
<sequence length="248" mass="27063">MGLMLQSLSRGGRVGAALCRWASTRGPAGRGVPDPGGLLTEVSSGLRPRRVSGQGHCKSLVTRVAVLQEVRRPRRMLSCRSSARKAEHYPCALPASGRVTLSIPFSQGTQQFSSWDCGQGLPRGRHGVLHRHHAPVQATASCRSLGMDHREEGGFQAGTEDNREPKASLPPENLMRPPYSLPPELQPPTNCCLSGCPNCVWVNYAEALLRHYQDGGQQALAILEEHVTDENLKAFLRMEIRLRMQSGG</sequence>
<dbReference type="OrthoDB" id="10064411at2759"/>
<protein>
    <submittedName>
        <fullName evidence="3">Oxidoreductase-like domain-containing protein 1 isoform X1</fullName>
    </submittedName>
</protein>
<dbReference type="InterPro" id="IPR039251">
    <property type="entry name" value="OXLD1"/>
</dbReference>
<dbReference type="CTD" id="339229"/>
<reference evidence="3" key="3">
    <citation type="submission" date="2025-08" db="UniProtKB">
        <authorList>
            <consortium name="RefSeq"/>
        </authorList>
    </citation>
    <scope>IDENTIFICATION</scope>
    <source>
        <strain evidence="3">17A/GY</strain>
        <tissue evidence="3">Liver</tissue>
    </source>
</reference>
<keyword evidence="2" id="KW-1185">Reference proteome</keyword>
<proteinExistence type="predicted"/>
<name>A0A9J7H5C8_CRIGR</name>
<dbReference type="RefSeq" id="XP_035303887.1">
    <property type="nucleotide sequence ID" value="XM_035447996.1"/>
</dbReference>
<accession>A0A9J7H5C8</accession>
<dbReference type="RefSeq" id="XP_035293854.1">
    <property type="nucleotide sequence ID" value="XM_035437963.1"/>
</dbReference>
<reference evidence="2" key="2">
    <citation type="journal article" date="2020" name="Biotechnol. Bioeng.">
        <title>Chromosome-scale scaffolds for the Chinese hamster reference genome assembly to facilitate the study of the CHO epigenome.</title>
        <authorList>
            <person name="Hilliard W."/>
            <person name="MacDonald M."/>
            <person name="Lee K.H."/>
        </authorList>
    </citation>
    <scope>NUCLEOTIDE SEQUENCE [LARGE SCALE GENOMIC DNA]</scope>
    <source>
        <strain evidence="2">17A/GY</strain>
    </source>
</reference>
<dbReference type="Pfam" id="PF09791">
    <property type="entry name" value="Oxidored-like"/>
    <property type="match status" value="1"/>
</dbReference>
<dbReference type="PANTHER" id="PTHR21193:SF3">
    <property type="entry name" value="OXIDOREDUCTASE-LIKE DOMAIN-CONTAINING PROTEIN 1"/>
    <property type="match status" value="1"/>
</dbReference>
<gene>
    <name evidence="3" type="primary">Oxld1</name>
</gene>
<dbReference type="AlphaFoldDB" id="A0A9J7H5C8"/>
<dbReference type="PANTHER" id="PTHR21193">
    <property type="entry name" value="OXIDOREDUCTASE-LIKE DOMAIN-CONTAINING PROTEIN 1"/>
    <property type="match status" value="1"/>
</dbReference>
<dbReference type="InterPro" id="IPR019180">
    <property type="entry name" value="Oxidoreductase-like_N"/>
</dbReference>
<evidence type="ECO:0000313" key="3">
    <source>
        <dbReference type="RefSeq" id="XP_035303887.1"/>
    </source>
</evidence>